<evidence type="ECO:0008006" key="4">
    <source>
        <dbReference type="Google" id="ProtNLM"/>
    </source>
</evidence>
<name>A0ABD5UPC5_9EURY</name>
<dbReference type="EMBL" id="JBHSXL010000001">
    <property type="protein sequence ID" value="MFC6891068.1"/>
    <property type="molecule type" value="Genomic_DNA"/>
</dbReference>
<evidence type="ECO:0000313" key="3">
    <source>
        <dbReference type="Proteomes" id="UP001596296"/>
    </source>
</evidence>
<feature type="transmembrane region" description="Helical" evidence="1">
    <location>
        <begin position="45"/>
        <end position="67"/>
    </location>
</feature>
<keyword evidence="1" id="KW-1133">Transmembrane helix</keyword>
<keyword evidence="1" id="KW-0472">Membrane</keyword>
<accession>A0ABD5UPC5</accession>
<evidence type="ECO:0000256" key="1">
    <source>
        <dbReference type="SAM" id="Phobius"/>
    </source>
</evidence>
<proteinExistence type="predicted"/>
<protein>
    <recommendedName>
        <fullName evidence="4">ABC transporter permease</fullName>
    </recommendedName>
</protein>
<dbReference type="RefSeq" id="WP_379738714.1">
    <property type="nucleotide sequence ID" value="NZ_JBHSVN010000001.1"/>
</dbReference>
<reference evidence="2 3" key="1">
    <citation type="journal article" date="2019" name="Int. J. Syst. Evol. Microbiol.">
        <title>The Global Catalogue of Microorganisms (GCM) 10K type strain sequencing project: providing services to taxonomists for standard genome sequencing and annotation.</title>
        <authorList>
            <consortium name="The Broad Institute Genomics Platform"/>
            <consortium name="The Broad Institute Genome Sequencing Center for Infectious Disease"/>
            <person name="Wu L."/>
            <person name="Ma J."/>
        </authorList>
    </citation>
    <scope>NUCLEOTIDE SEQUENCE [LARGE SCALE GENOMIC DNA]</scope>
    <source>
        <strain evidence="2 3">SKJ47</strain>
    </source>
</reference>
<dbReference type="AlphaFoldDB" id="A0ABD5UPC5"/>
<comment type="caution">
    <text evidence="2">The sequence shown here is derived from an EMBL/GenBank/DDBJ whole genome shotgun (WGS) entry which is preliminary data.</text>
</comment>
<sequence>MGLLVLATFIAVGRLARKRSSLTAEEGDRYDRLASRLGSLVRTPVVWTITFIVIAVGIGVLVVLSFGNFGLPEGVPGTLLNAVYGLVGLLIGAFVFLGAYSATRDRGLGNAQGVAAGSIALGMVLMLVIALQLVVGIAG</sequence>
<organism evidence="2 3">
    <name type="scientific">Halopenitus salinus</name>
    <dbReference type="NCBI Taxonomy" id="1198295"/>
    <lineage>
        <taxon>Archaea</taxon>
        <taxon>Methanobacteriati</taxon>
        <taxon>Methanobacteriota</taxon>
        <taxon>Stenosarchaea group</taxon>
        <taxon>Halobacteria</taxon>
        <taxon>Halobacteriales</taxon>
        <taxon>Haloferacaceae</taxon>
        <taxon>Halopenitus</taxon>
    </lineage>
</organism>
<feature type="transmembrane region" description="Helical" evidence="1">
    <location>
        <begin position="114"/>
        <end position="138"/>
    </location>
</feature>
<gene>
    <name evidence="2" type="ORF">ACFQE9_00260</name>
</gene>
<dbReference type="Proteomes" id="UP001596296">
    <property type="component" value="Unassembled WGS sequence"/>
</dbReference>
<keyword evidence="3" id="KW-1185">Reference proteome</keyword>
<evidence type="ECO:0000313" key="2">
    <source>
        <dbReference type="EMBL" id="MFC6891068.1"/>
    </source>
</evidence>
<feature type="transmembrane region" description="Helical" evidence="1">
    <location>
        <begin position="79"/>
        <end position="102"/>
    </location>
</feature>
<keyword evidence="1" id="KW-0812">Transmembrane</keyword>